<keyword evidence="2" id="KW-1185">Reference proteome</keyword>
<feature type="non-terminal residue" evidence="1">
    <location>
        <position position="66"/>
    </location>
</feature>
<accession>A0AAN9A4E2</accession>
<proteinExistence type="predicted"/>
<dbReference type="Proteomes" id="UP001381693">
    <property type="component" value="Unassembled WGS sequence"/>
</dbReference>
<comment type="caution">
    <text evidence="1">The sequence shown here is derived from an EMBL/GenBank/DDBJ whole genome shotgun (WGS) entry which is preliminary data.</text>
</comment>
<feature type="non-terminal residue" evidence="1">
    <location>
        <position position="1"/>
    </location>
</feature>
<gene>
    <name evidence="1" type="ORF">SK128_027343</name>
</gene>
<dbReference type="AlphaFoldDB" id="A0AAN9A4E2"/>
<reference evidence="1 2" key="1">
    <citation type="submission" date="2023-11" db="EMBL/GenBank/DDBJ databases">
        <title>Halocaridina rubra genome assembly.</title>
        <authorList>
            <person name="Smith C."/>
        </authorList>
    </citation>
    <scope>NUCLEOTIDE SEQUENCE [LARGE SCALE GENOMIC DNA]</scope>
    <source>
        <strain evidence="1">EP-1</strain>
        <tissue evidence="1">Whole</tissue>
    </source>
</reference>
<protein>
    <submittedName>
        <fullName evidence="1">Uncharacterized protein</fullName>
    </submittedName>
</protein>
<dbReference type="EMBL" id="JAXCGZ010012095">
    <property type="protein sequence ID" value="KAK7073794.1"/>
    <property type="molecule type" value="Genomic_DNA"/>
</dbReference>
<evidence type="ECO:0000313" key="1">
    <source>
        <dbReference type="EMBL" id="KAK7073794.1"/>
    </source>
</evidence>
<name>A0AAN9A4E2_HALRR</name>
<sequence>VFRLRELRDVLNVRYVTLWFGQCLHGFQRVPAKGTSRRVECEISDTRVWSVLGWVSTLFRLRELRD</sequence>
<evidence type="ECO:0000313" key="2">
    <source>
        <dbReference type="Proteomes" id="UP001381693"/>
    </source>
</evidence>
<organism evidence="1 2">
    <name type="scientific">Halocaridina rubra</name>
    <name type="common">Hawaiian red shrimp</name>
    <dbReference type="NCBI Taxonomy" id="373956"/>
    <lineage>
        <taxon>Eukaryota</taxon>
        <taxon>Metazoa</taxon>
        <taxon>Ecdysozoa</taxon>
        <taxon>Arthropoda</taxon>
        <taxon>Crustacea</taxon>
        <taxon>Multicrustacea</taxon>
        <taxon>Malacostraca</taxon>
        <taxon>Eumalacostraca</taxon>
        <taxon>Eucarida</taxon>
        <taxon>Decapoda</taxon>
        <taxon>Pleocyemata</taxon>
        <taxon>Caridea</taxon>
        <taxon>Atyoidea</taxon>
        <taxon>Atyidae</taxon>
        <taxon>Halocaridina</taxon>
    </lineage>
</organism>